<dbReference type="AlphaFoldDB" id="A0A2M4D0K8"/>
<evidence type="ECO:0000313" key="1">
    <source>
        <dbReference type="EMBL" id="MBW71113.1"/>
    </source>
</evidence>
<name>A0A2M4D0K8_ANODA</name>
<protein>
    <submittedName>
        <fullName evidence="1">Putative secreted protein</fullName>
    </submittedName>
</protein>
<proteinExistence type="predicted"/>
<sequence length="137" mass="15466">MVLAMAMETKPVCLVVLSSIIFHIAVPNSFARTLWTPAQYRRRLAERGWQAEGEGRASCARWRRSVNRLTAMSGWLATAAEATSSSPSWFWRCVSFGYFIQIRAFTFAVRSGAPLKTQTSKRPAAAGPPWEQIEWLR</sequence>
<dbReference type="EMBL" id="GGFL01006935">
    <property type="protein sequence ID" value="MBW71113.1"/>
    <property type="molecule type" value="Transcribed_RNA"/>
</dbReference>
<reference evidence="1" key="1">
    <citation type="submission" date="2018-01" db="EMBL/GenBank/DDBJ databases">
        <title>An insight into the sialome of Amazonian anophelines.</title>
        <authorList>
            <person name="Ribeiro J.M."/>
            <person name="Scarpassa V."/>
            <person name="Calvo E."/>
        </authorList>
    </citation>
    <scope>NUCLEOTIDE SEQUENCE</scope>
</reference>
<accession>A0A2M4D0K8</accession>
<organism evidence="1">
    <name type="scientific">Anopheles darlingi</name>
    <name type="common">Mosquito</name>
    <dbReference type="NCBI Taxonomy" id="43151"/>
    <lineage>
        <taxon>Eukaryota</taxon>
        <taxon>Metazoa</taxon>
        <taxon>Ecdysozoa</taxon>
        <taxon>Arthropoda</taxon>
        <taxon>Hexapoda</taxon>
        <taxon>Insecta</taxon>
        <taxon>Pterygota</taxon>
        <taxon>Neoptera</taxon>
        <taxon>Endopterygota</taxon>
        <taxon>Diptera</taxon>
        <taxon>Nematocera</taxon>
        <taxon>Culicoidea</taxon>
        <taxon>Culicidae</taxon>
        <taxon>Anophelinae</taxon>
        <taxon>Anopheles</taxon>
    </lineage>
</organism>